<name>A0ABS1D830_9PROT</name>
<reference evidence="1 2" key="1">
    <citation type="journal article" date="2020" name="Microorganisms">
        <title>Osmotic Adaptation and Compatible Solute Biosynthesis of Phototrophic Bacteria as Revealed from Genome Analyses.</title>
        <authorList>
            <person name="Imhoff J.F."/>
            <person name="Rahn T."/>
            <person name="Kunzel S."/>
            <person name="Keller A."/>
            <person name="Neulinger S.C."/>
        </authorList>
    </citation>
    <scope>NUCLEOTIDE SEQUENCE [LARGE SCALE GENOMIC DNA]</scope>
    <source>
        <strain evidence="1 2">DSM 9895</strain>
    </source>
</reference>
<proteinExistence type="predicted"/>
<sequence>MTEQQGLDPEIRIEVAGLSGARPEARRLVGLLVDEGLAAFDNEADYVTGTVDVFDRELGAAWREDTELILQALSAQLLFYHPKKPGYRFATLLRFLSVDDAPDSEVVWSFGHEAAYLLIERPEVREQLSARGDADQSSR</sequence>
<protein>
    <submittedName>
        <fullName evidence="1">Uncharacterized protein</fullName>
    </submittedName>
</protein>
<keyword evidence="2" id="KW-1185">Reference proteome</keyword>
<comment type="caution">
    <text evidence="1">The sequence shown here is derived from an EMBL/GenBank/DDBJ whole genome shotgun (WGS) entry which is preliminary data.</text>
</comment>
<dbReference type="EMBL" id="NRRL01000001">
    <property type="protein sequence ID" value="MBK1666571.1"/>
    <property type="molecule type" value="Genomic_DNA"/>
</dbReference>
<accession>A0ABS1D830</accession>
<evidence type="ECO:0000313" key="2">
    <source>
        <dbReference type="Proteomes" id="UP001296873"/>
    </source>
</evidence>
<evidence type="ECO:0000313" key="1">
    <source>
        <dbReference type="EMBL" id="MBK1666571.1"/>
    </source>
</evidence>
<organism evidence="1 2">
    <name type="scientific">Rhodovibrio sodomensis</name>
    <dbReference type="NCBI Taxonomy" id="1088"/>
    <lineage>
        <taxon>Bacteria</taxon>
        <taxon>Pseudomonadati</taxon>
        <taxon>Pseudomonadota</taxon>
        <taxon>Alphaproteobacteria</taxon>
        <taxon>Rhodospirillales</taxon>
        <taxon>Rhodovibrionaceae</taxon>
        <taxon>Rhodovibrio</taxon>
    </lineage>
</organism>
<dbReference type="Proteomes" id="UP001296873">
    <property type="component" value="Unassembled WGS sequence"/>
</dbReference>
<dbReference type="RefSeq" id="WP_200338620.1">
    <property type="nucleotide sequence ID" value="NZ_NRRL01000001.1"/>
</dbReference>
<gene>
    <name evidence="1" type="ORF">CKO28_00755</name>
</gene>